<sequence>MLIAFILRENFERGKRCFDSPSSLLIYAKVYLQNNHASENKFPMMDTFFSRLSSSSYPCVSIHPPSIGLRIIPCTFPYCLEYLQVFFMARNLVSLFRLYNETSSILLASKGARRLSNVLAGKTFGSVPLANKGSVKSFSTGSLSHVDREGNTASTTFDFTDENYEKIENILKKYPRNYKSSAVIALLDLAQRQCGGWIPLAAMNQVAKILEMPPIRVYEIVTFYSMFYREPIGKFNVQVCCTTPCMIRGAYDILRAIQDKFNLEPGGNSPDMMFHLEEVECLGACVNAPMMQVNDDYYEDLTVESAIRVLENLRDNKPVKVGPQNGRHQCVGIQGKTTLLSEPPGPYCRSLETEETKKTS</sequence>
<proteinExistence type="inferred from homology"/>
<dbReference type="GO" id="GO:0008137">
    <property type="term" value="F:NADH dehydrogenase (ubiquinone) activity"/>
    <property type="evidence" value="ECO:0007669"/>
    <property type="project" value="UniProtKB-ARBA"/>
</dbReference>
<dbReference type="FunFam" id="1.10.10.1590:FF:000001">
    <property type="entry name" value="NADH-quinone oxidoreductase subunit E"/>
    <property type="match status" value="1"/>
</dbReference>
<dbReference type="Gene3D" id="3.40.30.10">
    <property type="entry name" value="Glutaredoxin"/>
    <property type="match status" value="1"/>
</dbReference>
<gene>
    <name evidence="9" type="ORF">GAYE_SCF26G4538</name>
</gene>
<evidence type="ECO:0000313" key="10">
    <source>
        <dbReference type="Proteomes" id="UP001300502"/>
    </source>
</evidence>
<organism evidence="9 10">
    <name type="scientific">Galdieria yellowstonensis</name>
    <dbReference type="NCBI Taxonomy" id="3028027"/>
    <lineage>
        <taxon>Eukaryota</taxon>
        <taxon>Rhodophyta</taxon>
        <taxon>Bangiophyceae</taxon>
        <taxon>Galdieriales</taxon>
        <taxon>Galdieriaceae</taxon>
        <taxon>Galdieria</taxon>
    </lineage>
</organism>
<keyword evidence="4" id="KW-1278">Translocase</keyword>
<dbReference type="InterPro" id="IPR036249">
    <property type="entry name" value="Thioredoxin-like_sf"/>
</dbReference>
<evidence type="ECO:0000256" key="3">
    <source>
        <dbReference type="ARBA" id="ARBA00022723"/>
    </source>
</evidence>
<dbReference type="AlphaFoldDB" id="A0AAV9IGY8"/>
<evidence type="ECO:0000256" key="6">
    <source>
        <dbReference type="ARBA" id="ARBA00023014"/>
    </source>
</evidence>
<dbReference type="GO" id="GO:0006120">
    <property type="term" value="P:mitochondrial electron transport, NADH to ubiquinone"/>
    <property type="evidence" value="ECO:0007669"/>
    <property type="project" value="UniProtKB-ARBA"/>
</dbReference>
<dbReference type="Proteomes" id="UP001300502">
    <property type="component" value="Unassembled WGS sequence"/>
</dbReference>
<dbReference type="FunFam" id="3.40.30.10:FF:000022">
    <property type="entry name" value="NADH dehydrogenase flavoprotein 2, mitochondrial"/>
    <property type="match status" value="1"/>
</dbReference>
<dbReference type="NCBIfam" id="TIGR01958">
    <property type="entry name" value="nuoE_fam"/>
    <property type="match status" value="1"/>
</dbReference>
<comment type="caution">
    <text evidence="9">The sequence shown here is derived from an EMBL/GenBank/DDBJ whole genome shotgun (WGS) entry which is preliminary data.</text>
</comment>
<evidence type="ECO:0000256" key="5">
    <source>
        <dbReference type="ARBA" id="ARBA00023004"/>
    </source>
</evidence>
<evidence type="ECO:0000256" key="8">
    <source>
        <dbReference type="ARBA" id="ARBA00034078"/>
    </source>
</evidence>
<dbReference type="GO" id="GO:0005743">
    <property type="term" value="C:mitochondrial inner membrane"/>
    <property type="evidence" value="ECO:0007669"/>
    <property type="project" value="UniProtKB-ARBA"/>
</dbReference>
<dbReference type="CDD" id="cd03064">
    <property type="entry name" value="TRX_Fd_NuoE"/>
    <property type="match status" value="1"/>
</dbReference>
<keyword evidence="7" id="KW-0520">NAD</keyword>
<accession>A0AAV9IGY8</accession>
<dbReference type="PANTHER" id="PTHR10371:SF3">
    <property type="entry name" value="NADH DEHYDROGENASE [UBIQUINONE] FLAVOPROTEIN 2, MITOCHONDRIAL"/>
    <property type="match status" value="1"/>
</dbReference>
<keyword evidence="2" id="KW-0001">2Fe-2S</keyword>
<dbReference type="InterPro" id="IPR042128">
    <property type="entry name" value="NuoE_dom"/>
</dbReference>
<dbReference type="GO" id="GO:0051537">
    <property type="term" value="F:2 iron, 2 sulfur cluster binding"/>
    <property type="evidence" value="ECO:0007669"/>
    <property type="project" value="UniProtKB-KW"/>
</dbReference>
<keyword evidence="10" id="KW-1185">Reference proteome</keyword>
<dbReference type="Gene3D" id="1.10.10.1590">
    <property type="entry name" value="NADH-quinone oxidoreductase subunit E"/>
    <property type="match status" value="1"/>
</dbReference>
<evidence type="ECO:0000313" key="9">
    <source>
        <dbReference type="EMBL" id="KAK4526622.1"/>
    </source>
</evidence>
<evidence type="ECO:0000256" key="1">
    <source>
        <dbReference type="ARBA" id="ARBA00010643"/>
    </source>
</evidence>
<comment type="similarity">
    <text evidence="1">Belongs to the complex I 24 kDa subunit family.</text>
</comment>
<comment type="cofactor">
    <cofactor evidence="8">
        <name>[2Fe-2S] cluster</name>
        <dbReference type="ChEBI" id="CHEBI:190135"/>
    </cofactor>
</comment>
<dbReference type="InterPro" id="IPR002023">
    <property type="entry name" value="NuoE-like"/>
</dbReference>
<dbReference type="PANTHER" id="PTHR10371">
    <property type="entry name" value="NADH DEHYDROGENASE UBIQUINONE FLAVOPROTEIN 2, MITOCHONDRIAL"/>
    <property type="match status" value="1"/>
</dbReference>
<reference evidence="9 10" key="1">
    <citation type="submission" date="2022-07" db="EMBL/GenBank/DDBJ databases">
        <title>Genome-wide signatures of adaptation to extreme environments.</title>
        <authorList>
            <person name="Cho C.H."/>
            <person name="Yoon H.S."/>
        </authorList>
    </citation>
    <scope>NUCLEOTIDE SEQUENCE [LARGE SCALE GENOMIC DNA]</scope>
    <source>
        <strain evidence="9 10">108.79 E11</strain>
    </source>
</reference>
<keyword evidence="6" id="KW-0411">Iron-sulfur</keyword>
<keyword evidence="5" id="KW-0408">Iron</keyword>
<keyword evidence="3" id="KW-0479">Metal-binding</keyword>
<evidence type="ECO:0000256" key="2">
    <source>
        <dbReference type="ARBA" id="ARBA00022714"/>
    </source>
</evidence>
<dbReference type="InterPro" id="IPR041921">
    <property type="entry name" value="NuoE_N"/>
</dbReference>
<dbReference type="GO" id="GO:0098796">
    <property type="term" value="C:membrane protein complex"/>
    <property type="evidence" value="ECO:0007669"/>
    <property type="project" value="UniProtKB-ARBA"/>
</dbReference>
<dbReference type="GO" id="GO:1902494">
    <property type="term" value="C:catalytic complex"/>
    <property type="evidence" value="ECO:0007669"/>
    <property type="project" value="UniProtKB-ARBA"/>
</dbReference>
<dbReference type="GO" id="GO:0003954">
    <property type="term" value="F:NADH dehydrogenase activity"/>
    <property type="evidence" value="ECO:0007669"/>
    <property type="project" value="TreeGrafter"/>
</dbReference>
<dbReference type="GO" id="GO:0046872">
    <property type="term" value="F:metal ion binding"/>
    <property type="evidence" value="ECO:0007669"/>
    <property type="project" value="UniProtKB-KW"/>
</dbReference>
<evidence type="ECO:0000256" key="7">
    <source>
        <dbReference type="ARBA" id="ARBA00023027"/>
    </source>
</evidence>
<dbReference type="SUPFAM" id="SSF52833">
    <property type="entry name" value="Thioredoxin-like"/>
    <property type="match status" value="1"/>
</dbReference>
<name>A0AAV9IGY8_9RHOD</name>
<evidence type="ECO:0000256" key="4">
    <source>
        <dbReference type="ARBA" id="ARBA00022967"/>
    </source>
</evidence>
<dbReference type="Pfam" id="PF01257">
    <property type="entry name" value="2Fe-2S_thioredx"/>
    <property type="match status" value="1"/>
</dbReference>
<dbReference type="EMBL" id="JANCYU010000042">
    <property type="protein sequence ID" value="KAK4526622.1"/>
    <property type="molecule type" value="Genomic_DNA"/>
</dbReference>
<protein>
    <submittedName>
        <fullName evidence="9">Uncharacterized protein</fullName>
    </submittedName>
</protein>